<dbReference type="CDD" id="cd10719">
    <property type="entry name" value="DnaJ_zf"/>
    <property type="match status" value="1"/>
</dbReference>
<evidence type="ECO:0000313" key="12">
    <source>
        <dbReference type="Proteomes" id="UP000178222"/>
    </source>
</evidence>
<dbReference type="InterPro" id="IPR036869">
    <property type="entry name" value="J_dom_sf"/>
</dbReference>
<dbReference type="Gene3D" id="1.10.287.110">
    <property type="entry name" value="DnaJ domain"/>
    <property type="match status" value="1"/>
</dbReference>
<feature type="non-terminal residue" evidence="11">
    <location>
        <position position="295"/>
    </location>
</feature>
<gene>
    <name evidence="11" type="ORF">A3J30_02170</name>
</gene>
<evidence type="ECO:0000259" key="10">
    <source>
        <dbReference type="PROSITE" id="PS51188"/>
    </source>
</evidence>
<sequence>MKDYYQILGINRNASQEEIKKAYRKLAHKYHPDKGGDEQKFKEINEAYQVLSDSAKRVQYDRFGNVFEGGAPGGDQGFGGFRWGWGPSGGSQADFEEGPGFSFDFQDIGDIFDEFFTGDQSEHRQEAKRGRDIEVELGIPLEATLQARQEKISLSKFIACARCQGAGAEPGTKVNECFSCRGTGEVQQIKRTIFGSFTRLGTCPECAGEGMRPEKSCNVCKGEGRIKGSEDVVVLIPAGVDINQILRVEGKGDAGRKRGRAGDLYIRIQVKPHSQFQRKGDDVHATVPILFSQAA</sequence>
<dbReference type="InterPro" id="IPR008971">
    <property type="entry name" value="HSP40/DnaJ_pept-bd"/>
</dbReference>
<accession>A0A1G2RW96</accession>
<dbReference type="InterPro" id="IPR018253">
    <property type="entry name" value="DnaJ_domain_CS"/>
</dbReference>
<dbReference type="Pfam" id="PF00226">
    <property type="entry name" value="DnaJ"/>
    <property type="match status" value="1"/>
</dbReference>
<comment type="caution">
    <text evidence="11">The sequence shown here is derived from an EMBL/GenBank/DDBJ whole genome shotgun (WGS) entry which is preliminary data.</text>
</comment>
<feature type="zinc finger region" description="CR-type" evidence="8">
    <location>
        <begin position="147"/>
        <end position="229"/>
    </location>
</feature>
<dbReference type="SUPFAM" id="SSF57938">
    <property type="entry name" value="DnaJ/Hsp40 cysteine-rich domain"/>
    <property type="match status" value="1"/>
</dbReference>
<dbReference type="GO" id="GO:0031072">
    <property type="term" value="F:heat shock protein binding"/>
    <property type="evidence" value="ECO:0007669"/>
    <property type="project" value="InterPro"/>
</dbReference>
<evidence type="ECO:0000256" key="3">
    <source>
        <dbReference type="ARBA" id="ARBA00022771"/>
    </source>
</evidence>
<evidence type="ECO:0000256" key="4">
    <source>
        <dbReference type="ARBA" id="ARBA00022833"/>
    </source>
</evidence>
<dbReference type="GO" id="GO:0005737">
    <property type="term" value="C:cytoplasm"/>
    <property type="evidence" value="ECO:0007669"/>
    <property type="project" value="TreeGrafter"/>
</dbReference>
<dbReference type="GO" id="GO:0008270">
    <property type="term" value="F:zinc ion binding"/>
    <property type="evidence" value="ECO:0007669"/>
    <property type="project" value="UniProtKB-KW"/>
</dbReference>
<dbReference type="Pfam" id="PF01556">
    <property type="entry name" value="DnaJ_C"/>
    <property type="match status" value="1"/>
</dbReference>
<dbReference type="SMART" id="SM00271">
    <property type="entry name" value="DnaJ"/>
    <property type="match status" value="1"/>
</dbReference>
<feature type="domain" description="CR-type" evidence="10">
    <location>
        <begin position="147"/>
        <end position="229"/>
    </location>
</feature>
<dbReference type="Pfam" id="PF00684">
    <property type="entry name" value="DnaJ_CXXCXGXG"/>
    <property type="match status" value="1"/>
</dbReference>
<keyword evidence="4 8" id="KW-0862">Zinc</keyword>
<evidence type="ECO:0000256" key="1">
    <source>
        <dbReference type="ARBA" id="ARBA00022723"/>
    </source>
</evidence>
<dbReference type="Gene3D" id="2.10.230.10">
    <property type="entry name" value="Heat shock protein DnaJ, cysteine-rich domain"/>
    <property type="match status" value="1"/>
</dbReference>
<evidence type="ECO:0000313" key="11">
    <source>
        <dbReference type="EMBL" id="OHA77107.1"/>
    </source>
</evidence>
<dbReference type="Proteomes" id="UP000178222">
    <property type="component" value="Unassembled WGS sequence"/>
</dbReference>
<dbReference type="PROSITE" id="PS51188">
    <property type="entry name" value="ZF_CR"/>
    <property type="match status" value="1"/>
</dbReference>
<proteinExistence type="inferred from homology"/>
<keyword evidence="2" id="KW-0677">Repeat</keyword>
<dbReference type="CDD" id="cd06257">
    <property type="entry name" value="DnaJ"/>
    <property type="match status" value="1"/>
</dbReference>
<dbReference type="InterPro" id="IPR001305">
    <property type="entry name" value="HSP_DnaJ_Cys-rich_dom"/>
</dbReference>
<dbReference type="FunFam" id="2.10.230.10:FF:000002">
    <property type="entry name" value="Molecular chaperone DnaJ"/>
    <property type="match status" value="1"/>
</dbReference>
<dbReference type="PANTHER" id="PTHR43096">
    <property type="entry name" value="DNAJ HOMOLOG 1, MITOCHONDRIAL-RELATED"/>
    <property type="match status" value="1"/>
</dbReference>
<dbReference type="AlphaFoldDB" id="A0A1G2RW96"/>
<dbReference type="PRINTS" id="PR00625">
    <property type="entry name" value="JDOMAIN"/>
</dbReference>
<keyword evidence="1 8" id="KW-0479">Metal-binding</keyword>
<evidence type="ECO:0000256" key="2">
    <source>
        <dbReference type="ARBA" id="ARBA00022737"/>
    </source>
</evidence>
<dbReference type="InterPro" id="IPR002939">
    <property type="entry name" value="DnaJ_C"/>
</dbReference>
<dbReference type="PANTHER" id="PTHR43096:SF52">
    <property type="entry name" value="DNAJ HOMOLOG 1, MITOCHONDRIAL-RELATED"/>
    <property type="match status" value="1"/>
</dbReference>
<dbReference type="PROSITE" id="PS00636">
    <property type="entry name" value="DNAJ_1"/>
    <property type="match status" value="1"/>
</dbReference>
<dbReference type="InterPro" id="IPR036410">
    <property type="entry name" value="HSP_DnaJ_Cys-rich_dom_sf"/>
</dbReference>
<dbReference type="GO" id="GO:0051082">
    <property type="term" value="F:unfolded protein binding"/>
    <property type="evidence" value="ECO:0007669"/>
    <property type="project" value="InterPro"/>
</dbReference>
<feature type="domain" description="J" evidence="9">
    <location>
        <begin position="3"/>
        <end position="64"/>
    </location>
</feature>
<dbReference type="Gene3D" id="2.60.260.20">
    <property type="entry name" value="Urease metallochaperone UreE, N-terminal domain"/>
    <property type="match status" value="1"/>
</dbReference>
<keyword evidence="3 8" id="KW-0863">Zinc-finger</keyword>
<protein>
    <recommendedName>
        <fullName evidence="7">Chaperone protein DnaJ</fullName>
    </recommendedName>
</protein>
<dbReference type="CDD" id="cd10747">
    <property type="entry name" value="DnaJ_C"/>
    <property type="match status" value="1"/>
</dbReference>
<dbReference type="SUPFAM" id="SSF49493">
    <property type="entry name" value="HSP40/DnaJ peptide-binding domain"/>
    <property type="match status" value="1"/>
</dbReference>
<evidence type="ECO:0000256" key="7">
    <source>
        <dbReference type="ARBA" id="ARBA00067609"/>
    </source>
</evidence>
<comment type="similarity">
    <text evidence="6">Belongs to the DnaJ family.</text>
</comment>
<evidence type="ECO:0000256" key="5">
    <source>
        <dbReference type="ARBA" id="ARBA00023186"/>
    </source>
</evidence>
<organism evidence="11 12">
    <name type="scientific">Candidatus Wildermuthbacteria bacterium RIFCSPLOWO2_02_FULL_47_9c</name>
    <dbReference type="NCBI Taxonomy" id="1802466"/>
    <lineage>
        <taxon>Bacteria</taxon>
        <taxon>Candidatus Wildermuthiibacteriota</taxon>
    </lineage>
</organism>
<evidence type="ECO:0000259" key="9">
    <source>
        <dbReference type="PROSITE" id="PS50076"/>
    </source>
</evidence>
<dbReference type="PROSITE" id="PS50076">
    <property type="entry name" value="DNAJ_2"/>
    <property type="match status" value="1"/>
</dbReference>
<dbReference type="SUPFAM" id="SSF46565">
    <property type="entry name" value="Chaperone J-domain"/>
    <property type="match status" value="1"/>
</dbReference>
<evidence type="ECO:0000256" key="6">
    <source>
        <dbReference type="ARBA" id="ARBA00061004"/>
    </source>
</evidence>
<reference evidence="11 12" key="1">
    <citation type="journal article" date="2016" name="Nat. Commun.">
        <title>Thousands of microbial genomes shed light on interconnected biogeochemical processes in an aquifer system.</title>
        <authorList>
            <person name="Anantharaman K."/>
            <person name="Brown C.T."/>
            <person name="Hug L.A."/>
            <person name="Sharon I."/>
            <person name="Castelle C.J."/>
            <person name="Probst A.J."/>
            <person name="Thomas B.C."/>
            <person name="Singh A."/>
            <person name="Wilkins M.J."/>
            <person name="Karaoz U."/>
            <person name="Brodie E.L."/>
            <person name="Williams K.H."/>
            <person name="Hubbard S.S."/>
            <person name="Banfield J.F."/>
        </authorList>
    </citation>
    <scope>NUCLEOTIDE SEQUENCE [LARGE SCALE GENOMIC DNA]</scope>
</reference>
<dbReference type="InterPro" id="IPR001623">
    <property type="entry name" value="DnaJ_domain"/>
</dbReference>
<evidence type="ECO:0000256" key="8">
    <source>
        <dbReference type="PROSITE-ProRule" id="PRU00546"/>
    </source>
</evidence>
<dbReference type="GO" id="GO:0042026">
    <property type="term" value="P:protein refolding"/>
    <property type="evidence" value="ECO:0007669"/>
    <property type="project" value="TreeGrafter"/>
</dbReference>
<keyword evidence="5" id="KW-0143">Chaperone</keyword>
<dbReference type="EMBL" id="MHUL01000015">
    <property type="protein sequence ID" value="OHA77107.1"/>
    <property type="molecule type" value="Genomic_DNA"/>
</dbReference>
<name>A0A1G2RW96_9BACT</name>